<dbReference type="SUPFAM" id="SSF55315">
    <property type="entry name" value="L30e-like"/>
    <property type="match status" value="1"/>
</dbReference>
<dbReference type="FunCoup" id="D7FHF7">
    <property type="interactions" value="418"/>
</dbReference>
<comment type="similarity">
    <text evidence="1 4">Belongs to the eukaryotic ribosomal protein eS12 family.</text>
</comment>
<dbReference type="InterPro" id="IPR000530">
    <property type="entry name" value="Ribosomal_eS12"/>
</dbReference>
<dbReference type="OrthoDB" id="10249311at2759"/>
<evidence type="ECO:0000256" key="1">
    <source>
        <dbReference type="ARBA" id="ARBA00005824"/>
    </source>
</evidence>
<protein>
    <recommendedName>
        <fullName evidence="4">40S ribosomal protein S12</fullName>
    </recommendedName>
</protein>
<organism evidence="6 7">
    <name type="scientific">Ectocarpus siliculosus</name>
    <name type="common">Brown alga</name>
    <name type="synonym">Conferva siliculosa</name>
    <dbReference type="NCBI Taxonomy" id="2880"/>
    <lineage>
        <taxon>Eukaryota</taxon>
        <taxon>Sar</taxon>
        <taxon>Stramenopiles</taxon>
        <taxon>Ochrophyta</taxon>
        <taxon>PX clade</taxon>
        <taxon>Phaeophyceae</taxon>
        <taxon>Ectocarpales</taxon>
        <taxon>Ectocarpaceae</taxon>
        <taxon>Ectocarpus</taxon>
    </lineage>
</organism>
<evidence type="ECO:0000313" key="6">
    <source>
        <dbReference type="EMBL" id="CBJ28519.1"/>
    </source>
</evidence>
<evidence type="ECO:0000256" key="3">
    <source>
        <dbReference type="ARBA" id="ARBA00023274"/>
    </source>
</evidence>
<gene>
    <name evidence="6" type="ORF">Esi_0108_0011</name>
</gene>
<dbReference type="InParanoid" id="D7FHF7"/>
<dbReference type="GO" id="GO:1990904">
    <property type="term" value="C:ribonucleoprotein complex"/>
    <property type="evidence" value="ECO:0007669"/>
    <property type="project" value="UniProtKB-KW"/>
</dbReference>
<evidence type="ECO:0000259" key="5">
    <source>
        <dbReference type="Pfam" id="PF01248"/>
    </source>
</evidence>
<dbReference type="InterPro" id="IPR029064">
    <property type="entry name" value="Ribosomal_eL30-like_sf"/>
</dbReference>
<proteinExistence type="inferred from homology"/>
<evidence type="ECO:0000256" key="2">
    <source>
        <dbReference type="ARBA" id="ARBA00022980"/>
    </source>
</evidence>
<dbReference type="Gene3D" id="3.30.1330.30">
    <property type="match status" value="1"/>
</dbReference>
<dbReference type="AlphaFoldDB" id="D7FHF7"/>
<dbReference type="EMBL" id="FN649760">
    <property type="protein sequence ID" value="CBJ28519.1"/>
    <property type="molecule type" value="Genomic_DNA"/>
</dbReference>
<keyword evidence="7" id="KW-1185">Reference proteome</keyword>
<dbReference type="eggNOG" id="KOG3406">
    <property type="taxonomic scope" value="Eukaryota"/>
</dbReference>
<reference evidence="6 7" key="1">
    <citation type="journal article" date="2010" name="Nature">
        <title>The Ectocarpus genome and the independent evolution of multicellularity in brown algae.</title>
        <authorList>
            <person name="Cock J.M."/>
            <person name="Sterck L."/>
            <person name="Rouze P."/>
            <person name="Scornet D."/>
            <person name="Allen A.E."/>
            <person name="Amoutzias G."/>
            <person name="Anthouard V."/>
            <person name="Artiguenave F."/>
            <person name="Aury J.M."/>
            <person name="Badger J.H."/>
            <person name="Beszteri B."/>
            <person name="Billiau K."/>
            <person name="Bonnet E."/>
            <person name="Bothwell J.H."/>
            <person name="Bowler C."/>
            <person name="Boyen C."/>
            <person name="Brownlee C."/>
            <person name="Carrano C.J."/>
            <person name="Charrier B."/>
            <person name="Cho G.Y."/>
            <person name="Coelho S.M."/>
            <person name="Collen J."/>
            <person name="Corre E."/>
            <person name="Da Silva C."/>
            <person name="Delage L."/>
            <person name="Delaroque N."/>
            <person name="Dittami S.M."/>
            <person name="Doulbeau S."/>
            <person name="Elias M."/>
            <person name="Farnham G."/>
            <person name="Gachon C.M."/>
            <person name="Gschloessl B."/>
            <person name="Heesch S."/>
            <person name="Jabbari K."/>
            <person name="Jubin C."/>
            <person name="Kawai H."/>
            <person name="Kimura K."/>
            <person name="Kloareg B."/>
            <person name="Kupper F.C."/>
            <person name="Lang D."/>
            <person name="Le Bail A."/>
            <person name="Leblanc C."/>
            <person name="Lerouge P."/>
            <person name="Lohr M."/>
            <person name="Lopez P.J."/>
            <person name="Martens C."/>
            <person name="Maumus F."/>
            <person name="Michel G."/>
            <person name="Miranda-Saavedra D."/>
            <person name="Morales J."/>
            <person name="Moreau H."/>
            <person name="Motomura T."/>
            <person name="Nagasato C."/>
            <person name="Napoli C.A."/>
            <person name="Nelson D.R."/>
            <person name="Nyvall-Collen P."/>
            <person name="Peters A.F."/>
            <person name="Pommier C."/>
            <person name="Potin P."/>
            <person name="Poulain J."/>
            <person name="Quesneville H."/>
            <person name="Read B."/>
            <person name="Rensing S.A."/>
            <person name="Ritter A."/>
            <person name="Rousvoal S."/>
            <person name="Samanta M."/>
            <person name="Samson G."/>
            <person name="Schroeder D.C."/>
            <person name="Segurens B."/>
            <person name="Strittmatter M."/>
            <person name="Tonon T."/>
            <person name="Tregear J.W."/>
            <person name="Valentin K."/>
            <person name="von Dassow P."/>
            <person name="Yamagishi T."/>
            <person name="Van de Peer Y."/>
            <person name="Wincker P."/>
        </authorList>
    </citation>
    <scope>NUCLEOTIDE SEQUENCE [LARGE SCALE GENOMIC DNA]</scope>
    <source>
        <strain evidence="7">Ec32 / CCAP1310/4</strain>
    </source>
</reference>
<keyword evidence="2 4" id="KW-0689">Ribosomal protein</keyword>
<name>D7FHF7_ECTSI</name>
<dbReference type="PANTHER" id="PTHR11843">
    <property type="entry name" value="40S RIBOSOMAL PROTEIN S12"/>
    <property type="match status" value="1"/>
</dbReference>
<dbReference type="Pfam" id="PF01248">
    <property type="entry name" value="Ribosomal_L7Ae"/>
    <property type="match status" value="1"/>
</dbReference>
<keyword evidence="3 4" id="KW-0687">Ribonucleoprotein</keyword>
<dbReference type="GO" id="GO:0003735">
    <property type="term" value="F:structural constituent of ribosome"/>
    <property type="evidence" value="ECO:0007669"/>
    <property type="project" value="InterPro"/>
</dbReference>
<dbReference type="GO" id="GO:0005840">
    <property type="term" value="C:ribosome"/>
    <property type="evidence" value="ECO:0007669"/>
    <property type="project" value="UniProtKB-KW"/>
</dbReference>
<feature type="domain" description="Ribosomal protein eL8/eL30/eS12/Gadd45" evidence="5">
    <location>
        <begin position="24"/>
        <end position="118"/>
    </location>
</feature>
<dbReference type="PRINTS" id="PR00972">
    <property type="entry name" value="RIBSOMALS12E"/>
</dbReference>
<dbReference type="PROSITE" id="PS01189">
    <property type="entry name" value="RIBOSOMAL_S12E"/>
    <property type="match status" value="1"/>
</dbReference>
<accession>D7FHF7</accession>
<dbReference type="InterPro" id="IPR004038">
    <property type="entry name" value="Ribosomal_eL8/eL30/eS12/Gad45"/>
</dbReference>
<sequence length="141" mass="15298">MKEEVAVEETGSPEVEVKEISVLDALKEVLKKALIFDGLRRGLHECAKALDRGSARLCCLAKDCDNPEYTQLVRALCDEGNVHLIMVDTRQELGQWAGLCKIGAEGEATKIVPCSCAVVTDYGEQTQALGVLLEHLKKGGD</sequence>
<evidence type="ECO:0000256" key="4">
    <source>
        <dbReference type="RuleBase" id="RU000670"/>
    </source>
</evidence>
<dbReference type="GO" id="GO:0006412">
    <property type="term" value="P:translation"/>
    <property type="evidence" value="ECO:0007669"/>
    <property type="project" value="InterPro"/>
</dbReference>
<dbReference type="InterPro" id="IPR047860">
    <property type="entry name" value="Ribosomal_eS12_CS"/>
</dbReference>
<evidence type="ECO:0000313" key="7">
    <source>
        <dbReference type="Proteomes" id="UP000002630"/>
    </source>
</evidence>
<dbReference type="Proteomes" id="UP000002630">
    <property type="component" value="Unassembled WGS sequence"/>
</dbReference>
<dbReference type="STRING" id="2880.D7FHF7"/>